<dbReference type="Pfam" id="PF13385">
    <property type="entry name" value="Laminin_G_3"/>
    <property type="match status" value="1"/>
</dbReference>
<dbReference type="HOGENOM" id="CLU_482235_0_0_0"/>
<dbReference type="InterPro" id="IPR006558">
    <property type="entry name" value="LamG-like"/>
</dbReference>
<evidence type="ECO:0000256" key="2">
    <source>
        <dbReference type="ARBA" id="ARBA00023157"/>
    </source>
</evidence>
<dbReference type="RefSeq" id="WP_013629297.1">
    <property type="nucleotide sequence ID" value="NC_015174.1"/>
</dbReference>
<reference evidence="6" key="1">
    <citation type="submission" date="2011-02" db="EMBL/GenBank/DDBJ databases">
        <title>The complete genome of Planctomyces brasiliensis DSM 5305.</title>
        <authorList>
            <person name="Lucas S."/>
            <person name="Copeland A."/>
            <person name="Lapidus A."/>
            <person name="Bruce D."/>
            <person name="Goodwin L."/>
            <person name="Pitluck S."/>
            <person name="Kyrpides N."/>
            <person name="Mavromatis K."/>
            <person name="Pagani I."/>
            <person name="Ivanova N."/>
            <person name="Ovchinnikova G."/>
            <person name="Lu M."/>
            <person name="Detter J.C."/>
            <person name="Han C."/>
            <person name="Land M."/>
            <person name="Hauser L."/>
            <person name="Markowitz V."/>
            <person name="Cheng J.-F."/>
            <person name="Hugenholtz P."/>
            <person name="Woyke T."/>
            <person name="Wu D."/>
            <person name="Tindall B."/>
            <person name="Pomrenke H.G."/>
            <person name="Brambilla E."/>
            <person name="Klenk H.-P."/>
            <person name="Eisen J.A."/>
        </authorList>
    </citation>
    <scope>NUCLEOTIDE SEQUENCE [LARGE SCALE GENOMIC DNA]</scope>
    <source>
        <strain evidence="6">ATCC 49424 / DSM 5305 / JCM 21570 / NBRC 103401 / IFAM 1448</strain>
    </source>
</reference>
<dbReference type="PANTHER" id="PTHR30273:SF2">
    <property type="entry name" value="PROTEIN FECR"/>
    <property type="match status" value="1"/>
</dbReference>
<feature type="domain" description="LamG-like jellyroll fold" evidence="4">
    <location>
        <begin position="384"/>
        <end position="531"/>
    </location>
</feature>
<organism evidence="5 6">
    <name type="scientific">Rubinisphaera brasiliensis (strain ATCC 49424 / DSM 5305 / JCM 21570 / IAM 15109 / NBRC 103401 / IFAM 1448)</name>
    <name type="common">Planctomyces brasiliensis</name>
    <dbReference type="NCBI Taxonomy" id="756272"/>
    <lineage>
        <taxon>Bacteria</taxon>
        <taxon>Pseudomonadati</taxon>
        <taxon>Planctomycetota</taxon>
        <taxon>Planctomycetia</taxon>
        <taxon>Planctomycetales</taxon>
        <taxon>Planctomycetaceae</taxon>
        <taxon>Rubinisphaera</taxon>
    </lineage>
</organism>
<dbReference type="PANTHER" id="PTHR30273">
    <property type="entry name" value="PERIPLASMIC SIGNAL SENSOR AND SIGMA FACTOR ACTIVATOR FECR-RELATED"/>
    <property type="match status" value="1"/>
</dbReference>
<dbReference type="AlphaFoldDB" id="F0SGH7"/>
<keyword evidence="3" id="KW-0472">Membrane</keyword>
<dbReference type="Gene3D" id="2.60.120.200">
    <property type="match status" value="1"/>
</dbReference>
<keyword evidence="2" id="KW-1015">Disulfide bond</keyword>
<accession>F0SGH7</accession>
<evidence type="ECO:0000313" key="6">
    <source>
        <dbReference type="Proteomes" id="UP000006860"/>
    </source>
</evidence>
<name>F0SGH7_RUBBR</name>
<keyword evidence="3" id="KW-1133">Transmembrane helix</keyword>
<dbReference type="SUPFAM" id="SSF49899">
    <property type="entry name" value="Concanavalin A-like lectins/glucanases"/>
    <property type="match status" value="1"/>
</dbReference>
<dbReference type="InterPro" id="IPR013320">
    <property type="entry name" value="ConA-like_dom_sf"/>
</dbReference>
<dbReference type="Proteomes" id="UP000006860">
    <property type="component" value="Chromosome"/>
</dbReference>
<dbReference type="InterPro" id="IPR012373">
    <property type="entry name" value="Ferrdict_sens_TM"/>
</dbReference>
<dbReference type="eggNOG" id="COG3712">
    <property type="taxonomic scope" value="Bacteria"/>
</dbReference>
<dbReference type="KEGG" id="pbs:Plabr_2978"/>
<dbReference type="EMBL" id="CP002546">
    <property type="protein sequence ID" value="ADY60576.1"/>
    <property type="molecule type" value="Genomic_DNA"/>
</dbReference>
<keyword evidence="3" id="KW-0812">Transmembrane</keyword>
<dbReference type="SMART" id="SM00560">
    <property type="entry name" value="LamGL"/>
    <property type="match status" value="1"/>
</dbReference>
<keyword evidence="6" id="KW-1185">Reference proteome</keyword>
<dbReference type="InterPro" id="IPR006860">
    <property type="entry name" value="FecR"/>
</dbReference>
<proteinExistence type="predicted"/>
<dbReference type="Pfam" id="PF04773">
    <property type="entry name" value="FecR"/>
    <property type="match status" value="1"/>
</dbReference>
<evidence type="ECO:0000259" key="4">
    <source>
        <dbReference type="SMART" id="SM00560"/>
    </source>
</evidence>
<evidence type="ECO:0000313" key="5">
    <source>
        <dbReference type="EMBL" id="ADY60576.1"/>
    </source>
</evidence>
<keyword evidence="1" id="KW-0732">Signal</keyword>
<dbReference type="STRING" id="756272.Plabr_2978"/>
<feature type="transmembrane region" description="Helical" evidence="3">
    <location>
        <begin position="84"/>
        <end position="104"/>
    </location>
</feature>
<evidence type="ECO:0000256" key="1">
    <source>
        <dbReference type="ARBA" id="ARBA00022729"/>
    </source>
</evidence>
<gene>
    <name evidence="5" type="ordered locus">Plabr_2978</name>
</gene>
<evidence type="ECO:0000256" key="3">
    <source>
        <dbReference type="SAM" id="Phobius"/>
    </source>
</evidence>
<protein>
    <submittedName>
        <fullName evidence="5">FecR protein</fullName>
    </submittedName>
</protein>
<dbReference type="Gene3D" id="2.60.120.1440">
    <property type="match status" value="1"/>
</dbReference>
<dbReference type="GO" id="GO:0016989">
    <property type="term" value="F:sigma factor antagonist activity"/>
    <property type="evidence" value="ECO:0007669"/>
    <property type="project" value="TreeGrafter"/>
</dbReference>
<sequence length="562" mass="63046">MSHNHEELEELLSRLNGPDFTAEDLQTLASILRNDPIALDCYLDHVEMEAMLRETYGLLHHPYAEHDRQTARPVSPRKVTRSRFWAGITLTAALLVAAFTFWPVKPQPAFVDDEPQSPLPPAAVPLQKFTQSDETVCTISHRTEAELYYRDGNREIRVQATALPAGQFRLENGIMGLAYANGANVILQAPVQFQVLSEQHLFVDNGRVNLHCPTEDSRGFVIETPSGVATDLGTEFAVHVKADRAQEDEFHVFQGEVALKSKLTPYELNLTDGMATRLDHDTATPAGIDVDHNRFIRSFESVSSDYYDQIMRHEPELYYVMADVGDGRTLRNEAENGYDAKIFNPYQRVLHWGPGFNGGTALRLDGMRSRVYAVAPDFPKPEGDHLTVIAWVFAESRVCWGSIAKNWEHGPDPARRGQFHFGLFEYSGMLEASINDKDNNEIFAIDSVPLPLNQWHHVAFVVDDGALRLYRNGSLVAETPCNGLNGNQDIRPLAIGTKLGNDSRSPAVKNNGFWDGRIDHLALFHQSLTTEEIRQLFDTGVRSALVSRSDFPHLESERTQSN</sequence>